<reference evidence="3 4" key="1">
    <citation type="submission" date="2024-02" db="EMBL/GenBank/DDBJ databases">
        <title>Herpetosiphon gulosus NBRC 112829.</title>
        <authorList>
            <person name="Ichikawa N."/>
            <person name="Katano-Makiyama Y."/>
            <person name="Hidaka K."/>
        </authorList>
    </citation>
    <scope>NUCLEOTIDE SEQUENCE [LARGE SCALE GENOMIC DNA]</scope>
    <source>
        <strain evidence="3 4">NBRC 112829</strain>
    </source>
</reference>
<protein>
    <submittedName>
        <fullName evidence="3">2-methoxy-6-polyprenyl-1,4-benzoquinol methylase, mitochondrial</fullName>
    </submittedName>
</protein>
<dbReference type="GO" id="GO:0032259">
    <property type="term" value="P:methylation"/>
    <property type="evidence" value="ECO:0007669"/>
    <property type="project" value="UniProtKB-KW"/>
</dbReference>
<dbReference type="SUPFAM" id="SSF53335">
    <property type="entry name" value="S-adenosyl-L-methionine-dependent methyltransferases"/>
    <property type="match status" value="1"/>
</dbReference>
<dbReference type="EMBL" id="BAABRU010000046">
    <property type="protein sequence ID" value="GAA5531366.1"/>
    <property type="molecule type" value="Genomic_DNA"/>
</dbReference>
<dbReference type="Pfam" id="PF08241">
    <property type="entry name" value="Methyltransf_11"/>
    <property type="match status" value="1"/>
</dbReference>
<gene>
    <name evidence="3" type="primary">COQ5_12</name>
    <name evidence="3" type="ORF">Hgul01_05191</name>
</gene>
<dbReference type="Proteomes" id="UP001428290">
    <property type="component" value="Unassembled WGS sequence"/>
</dbReference>
<dbReference type="PANTHER" id="PTHR44068">
    <property type="entry name" value="ZGC:194242"/>
    <property type="match status" value="1"/>
</dbReference>
<accession>A0ABP9X941</accession>
<keyword evidence="1" id="KW-0808">Transferase</keyword>
<dbReference type="RefSeq" id="WP_345724924.1">
    <property type="nucleotide sequence ID" value="NZ_BAABRU010000046.1"/>
</dbReference>
<evidence type="ECO:0000259" key="2">
    <source>
        <dbReference type="Pfam" id="PF08241"/>
    </source>
</evidence>
<comment type="caution">
    <text evidence="3">The sequence shown here is derived from an EMBL/GenBank/DDBJ whole genome shotgun (WGS) entry which is preliminary data.</text>
</comment>
<dbReference type="InterPro" id="IPR013216">
    <property type="entry name" value="Methyltransf_11"/>
</dbReference>
<organism evidence="3 4">
    <name type="scientific">Herpetosiphon gulosus</name>
    <dbReference type="NCBI Taxonomy" id="1973496"/>
    <lineage>
        <taxon>Bacteria</taxon>
        <taxon>Bacillati</taxon>
        <taxon>Chloroflexota</taxon>
        <taxon>Chloroflexia</taxon>
        <taxon>Herpetosiphonales</taxon>
        <taxon>Herpetosiphonaceae</taxon>
        <taxon>Herpetosiphon</taxon>
    </lineage>
</organism>
<evidence type="ECO:0000313" key="4">
    <source>
        <dbReference type="Proteomes" id="UP001428290"/>
    </source>
</evidence>
<sequence>MNMTEQPYAPLAPRDAALMDTMLRNEADPAYSRRARRLMQYLDLQDGDTVLDCGCGYGFYTQMIDKLRDLRVVGFDEAFDRLLVGQEHANRATFVRGDGQGMPFADNSFDKILLSEVLEHIPDQQAALHELRRILKPGGILAISVPHANYPLWWDPASWIWTRLGGKPFTHTKFGSIWENHVRLYEPAELVRQVRMADFEVECCEEATHYAIPMTPYVVYGIGKPLIESGILPESWMKSADRMRGDQNQGSKLNPLNIARGIINYVDQLNESPETLDKRSFVNVFVKARKPLS</sequence>
<dbReference type="Gene3D" id="3.40.50.150">
    <property type="entry name" value="Vaccinia Virus protein VP39"/>
    <property type="match status" value="1"/>
</dbReference>
<proteinExistence type="predicted"/>
<name>A0ABP9X941_9CHLR</name>
<evidence type="ECO:0000313" key="3">
    <source>
        <dbReference type="EMBL" id="GAA5531366.1"/>
    </source>
</evidence>
<feature type="domain" description="Methyltransferase type 11" evidence="2">
    <location>
        <begin position="51"/>
        <end position="143"/>
    </location>
</feature>
<dbReference type="InterPro" id="IPR029063">
    <property type="entry name" value="SAM-dependent_MTases_sf"/>
</dbReference>
<keyword evidence="3" id="KW-0489">Methyltransferase</keyword>
<dbReference type="InterPro" id="IPR050447">
    <property type="entry name" value="Erg6_SMT_methyltransf"/>
</dbReference>
<dbReference type="PANTHER" id="PTHR44068:SF11">
    <property type="entry name" value="GERANYL DIPHOSPHATE 2-C-METHYLTRANSFERASE"/>
    <property type="match status" value="1"/>
</dbReference>
<evidence type="ECO:0000256" key="1">
    <source>
        <dbReference type="ARBA" id="ARBA00022679"/>
    </source>
</evidence>
<dbReference type="GO" id="GO:0008168">
    <property type="term" value="F:methyltransferase activity"/>
    <property type="evidence" value="ECO:0007669"/>
    <property type="project" value="UniProtKB-KW"/>
</dbReference>
<dbReference type="CDD" id="cd02440">
    <property type="entry name" value="AdoMet_MTases"/>
    <property type="match status" value="1"/>
</dbReference>
<keyword evidence="4" id="KW-1185">Reference proteome</keyword>